<evidence type="ECO:0000313" key="3">
    <source>
        <dbReference type="Proteomes" id="UP001457282"/>
    </source>
</evidence>
<feature type="region of interest" description="Disordered" evidence="1">
    <location>
        <begin position="24"/>
        <end position="119"/>
    </location>
</feature>
<feature type="compositionally biased region" description="Low complexity" evidence="1">
    <location>
        <begin position="44"/>
        <end position="62"/>
    </location>
</feature>
<dbReference type="Proteomes" id="UP001457282">
    <property type="component" value="Unassembled WGS sequence"/>
</dbReference>
<feature type="compositionally biased region" description="Basic residues" evidence="1">
    <location>
        <begin position="109"/>
        <end position="119"/>
    </location>
</feature>
<protein>
    <submittedName>
        <fullName evidence="2">Uncharacterized protein</fullName>
    </submittedName>
</protein>
<name>A0AAW1X6N2_RUBAR</name>
<evidence type="ECO:0000256" key="1">
    <source>
        <dbReference type="SAM" id="MobiDB-lite"/>
    </source>
</evidence>
<sequence>MPSQSHRSSSPLLPSSSHCIAQPVHSFCHRRSQGGFATPKSGHPSSQPSLPLRLAAPRLQPSQPASPHPFTAVVAAPLQAFAPQPSPPPLLRYQEQKTEDKEDAATKKETKKKNKEWKR</sequence>
<gene>
    <name evidence="2" type="ORF">M0R45_019579</name>
</gene>
<dbReference type="EMBL" id="JBEDUW010000004">
    <property type="protein sequence ID" value="KAK9932337.1"/>
    <property type="molecule type" value="Genomic_DNA"/>
</dbReference>
<organism evidence="2 3">
    <name type="scientific">Rubus argutus</name>
    <name type="common">Southern blackberry</name>
    <dbReference type="NCBI Taxonomy" id="59490"/>
    <lineage>
        <taxon>Eukaryota</taxon>
        <taxon>Viridiplantae</taxon>
        <taxon>Streptophyta</taxon>
        <taxon>Embryophyta</taxon>
        <taxon>Tracheophyta</taxon>
        <taxon>Spermatophyta</taxon>
        <taxon>Magnoliopsida</taxon>
        <taxon>eudicotyledons</taxon>
        <taxon>Gunneridae</taxon>
        <taxon>Pentapetalae</taxon>
        <taxon>rosids</taxon>
        <taxon>fabids</taxon>
        <taxon>Rosales</taxon>
        <taxon>Rosaceae</taxon>
        <taxon>Rosoideae</taxon>
        <taxon>Rosoideae incertae sedis</taxon>
        <taxon>Rubus</taxon>
    </lineage>
</organism>
<feature type="compositionally biased region" description="Basic and acidic residues" evidence="1">
    <location>
        <begin position="94"/>
        <end position="108"/>
    </location>
</feature>
<evidence type="ECO:0000313" key="2">
    <source>
        <dbReference type="EMBL" id="KAK9932337.1"/>
    </source>
</evidence>
<keyword evidence="3" id="KW-1185">Reference proteome</keyword>
<reference evidence="2 3" key="1">
    <citation type="journal article" date="2023" name="G3 (Bethesda)">
        <title>A chromosome-length genome assembly and annotation of blackberry (Rubus argutus, cv. 'Hillquist').</title>
        <authorList>
            <person name="Bruna T."/>
            <person name="Aryal R."/>
            <person name="Dudchenko O."/>
            <person name="Sargent D.J."/>
            <person name="Mead D."/>
            <person name="Buti M."/>
            <person name="Cavallini A."/>
            <person name="Hytonen T."/>
            <person name="Andres J."/>
            <person name="Pham M."/>
            <person name="Weisz D."/>
            <person name="Mascagni F."/>
            <person name="Usai G."/>
            <person name="Natali L."/>
            <person name="Bassil N."/>
            <person name="Fernandez G.E."/>
            <person name="Lomsadze A."/>
            <person name="Armour M."/>
            <person name="Olukolu B."/>
            <person name="Poorten T."/>
            <person name="Britton C."/>
            <person name="Davik J."/>
            <person name="Ashrafi H."/>
            <person name="Aiden E.L."/>
            <person name="Borodovsky M."/>
            <person name="Worthington M."/>
        </authorList>
    </citation>
    <scope>NUCLEOTIDE SEQUENCE [LARGE SCALE GENOMIC DNA]</scope>
    <source>
        <strain evidence="2">PI 553951</strain>
    </source>
</reference>
<accession>A0AAW1X6N2</accession>
<proteinExistence type="predicted"/>
<dbReference type="AlphaFoldDB" id="A0AAW1X6N2"/>
<comment type="caution">
    <text evidence="2">The sequence shown here is derived from an EMBL/GenBank/DDBJ whole genome shotgun (WGS) entry which is preliminary data.</text>
</comment>